<reference evidence="2 4" key="2">
    <citation type="journal article" date="2014" name="BMC Genomics">
        <title>An improved genome release (version Mt4.0) for the model legume Medicago truncatula.</title>
        <authorList>
            <person name="Tang H."/>
            <person name="Krishnakumar V."/>
            <person name="Bidwell S."/>
            <person name="Rosen B."/>
            <person name="Chan A."/>
            <person name="Zhou S."/>
            <person name="Gentzbittel L."/>
            <person name="Childs K.L."/>
            <person name="Yandell M."/>
            <person name="Gundlach H."/>
            <person name="Mayer K.F."/>
            <person name="Schwartz D.C."/>
            <person name="Town C.D."/>
        </authorList>
    </citation>
    <scope>GENOME REANNOTATION</scope>
    <source>
        <strain evidence="3 4">cv. Jemalong A17</strain>
    </source>
</reference>
<name>G7IR07_MEDTR</name>
<feature type="signal peptide" evidence="1">
    <location>
        <begin position="1"/>
        <end position="30"/>
    </location>
</feature>
<feature type="chain" id="PRO_5014572376" evidence="1">
    <location>
        <begin position="31"/>
        <end position="110"/>
    </location>
</feature>
<keyword evidence="2" id="KW-0472">Membrane</keyword>
<protein>
    <submittedName>
        <fullName evidence="2">Transmembrane protein, putative</fullName>
    </submittedName>
</protein>
<dbReference type="PaxDb" id="3880-AES66528"/>
<dbReference type="Proteomes" id="UP000002051">
    <property type="component" value="Chromosome 2"/>
</dbReference>
<accession>G7IR07</accession>
<dbReference type="HOGENOM" id="CLU_2174720_0_0_1"/>
<proteinExistence type="predicted"/>
<sequence length="110" mass="12063">MARATILLSLFSTTMLVMIVLLLDSQKVIGQDGARCPAGVTWPPPQCPPDTMYGADLKICDDNYVGPCVPGMHDACCDCLCKHAGHEKGGFCKHLRYKKPDPNNFCHCYC</sequence>
<keyword evidence="1" id="KW-0732">Signal</keyword>
<evidence type="ECO:0000313" key="3">
    <source>
        <dbReference type="EnsemblPlants" id="AES66528"/>
    </source>
</evidence>
<reference evidence="3" key="3">
    <citation type="submission" date="2015-04" db="UniProtKB">
        <authorList>
            <consortium name="EnsemblPlants"/>
        </authorList>
    </citation>
    <scope>IDENTIFICATION</scope>
    <source>
        <strain evidence="3">cv. Jemalong A17</strain>
    </source>
</reference>
<organism evidence="2 4">
    <name type="scientific">Medicago truncatula</name>
    <name type="common">Barrel medic</name>
    <name type="synonym">Medicago tribuloides</name>
    <dbReference type="NCBI Taxonomy" id="3880"/>
    <lineage>
        <taxon>Eukaryota</taxon>
        <taxon>Viridiplantae</taxon>
        <taxon>Streptophyta</taxon>
        <taxon>Embryophyta</taxon>
        <taxon>Tracheophyta</taxon>
        <taxon>Spermatophyta</taxon>
        <taxon>Magnoliopsida</taxon>
        <taxon>eudicotyledons</taxon>
        <taxon>Gunneridae</taxon>
        <taxon>Pentapetalae</taxon>
        <taxon>rosids</taxon>
        <taxon>fabids</taxon>
        <taxon>Fabales</taxon>
        <taxon>Fabaceae</taxon>
        <taxon>Papilionoideae</taxon>
        <taxon>50 kb inversion clade</taxon>
        <taxon>NPAAA clade</taxon>
        <taxon>Hologalegina</taxon>
        <taxon>IRL clade</taxon>
        <taxon>Trifolieae</taxon>
        <taxon>Medicago</taxon>
    </lineage>
</organism>
<dbReference type="AlphaFoldDB" id="G7IR07"/>
<reference evidence="2 4" key="1">
    <citation type="journal article" date="2011" name="Nature">
        <title>The Medicago genome provides insight into the evolution of rhizobial symbioses.</title>
        <authorList>
            <person name="Young N.D."/>
            <person name="Debelle F."/>
            <person name="Oldroyd G.E."/>
            <person name="Geurts R."/>
            <person name="Cannon S.B."/>
            <person name="Udvardi M.K."/>
            <person name="Benedito V.A."/>
            <person name="Mayer K.F."/>
            <person name="Gouzy J."/>
            <person name="Schoof H."/>
            <person name="Van de Peer Y."/>
            <person name="Proost S."/>
            <person name="Cook D.R."/>
            <person name="Meyers B.C."/>
            <person name="Spannagl M."/>
            <person name="Cheung F."/>
            <person name="De Mita S."/>
            <person name="Krishnakumar V."/>
            <person name="Gundlach H."/>
            <person name="Zhou S."/>
            <person name="Mudge J."/>
            <person name="Bharti A.K."/>
            <person name="Murray J.D."/>
            <person name="Naoumkina M.A."/>
            <person name="Rosen B."/>
            <person name="Silverstein K.A."/>
            <person name="Tang H."/>
            <person name="Rombauts S."/>
            <person name="Zhao P.X."/>
            <person name="Zhou P."/>
            <person name="Barbe V."/>
            <person name="Bardou P."/>
            <person name="Bechner M."/>
            <person name="Bellec A."/>
            <person name="Berger A."/>
            <person name="Berges H."/>
            <person name="Bidwell S."/>
            <person name="Bisseling T."/>
            <person name="Choisne N."/>
            <person name="Couloux A."/>
            <person name="Denny R."/>
            <person name="Deshpande S."/>
            <person name="Dai X."/>
            <person name="Doyle J.J."/>
            <person name="Dudez A.M."/>
            <person name="Farmer A.D."/>
            <person name="Fouteau S."/>
            <person name="Franken C."/>
            <person name="Gibelin C."/>
            <person name="Gish J."/>
            <person name="Goldstein S."/>
            <person name="Gonzalez A.J."/>
            <person name="Green P.J."/>
            <person name="Hallab A."/>
            <person name="Hartog M."/>
            <person name="Hua A."/>
            <person name="Humphray S.J."/>
            <person name="Jeong D.H."/>
            <person name="Jing Y."/>
            <person name="Jocker A."/>
            <person name="Kenton S.M."/>
            <person name="Kim D.J."/>
            <person name="Klee K."/>
            <person name="Lai H."/>
            <person name="Lang C."/>
            <person name="Lin S."/>
            <person name="Macmil S.L."/>
            <person name="Magdelenat G."/>
            <person name="Matthews L."/>
            <person name="McCorrison J."/>
            <person name="Monaghan E.L."/>
            <person name="Mun J.H."/>
            <person name="Najar F.Z."/>
            <person name="Nicholson C."/>
            <person name="Noirot C."/>
            <person name="O'Bleness M."/>
            <person name="Paule C.R."/>
            <person name="Poulain J."/>
            <person name="Prion F."/>
            <person name="Qin B."/>
            <person name="Qu C."/>
            <person name="Retzel E.F."/>
            <person name="Riddle C."/>
            <person name="Sallet E."/>
            <person name="Samain S."/>
            <person name="Samson N."/>
            <person name="Sanders I."/>
            <person name="Saurat O."/>
            <person name="Scarpelli C."/>
            <person name="Schiex T."/>
            <person name="Segurens B."/>
            <person name="Severin A.J."/>
            <person name="Sherrier D.J."/>
            <person name="Shi R."/>
            <person name="Sims S."/>
            <person name="Singer S.R."/>
            <person name="Sinharoy S."/>
            <person name="Sterck L."/>
            <person name="Viollet A."/>
            <person name="Wang B.B."/>
            <person name="Wang K."/>
            <person name="Wang M."/>
            <person name="Wang X."/>
            <person name="Warfsmann J."/>
            <person name="Weissenbach J."/>
            <person name="White D.D."/>
            <person name="White J.D."/>
            <person name="Wiley G.B."/>
            <person name="Wincker P."/>
            <person name="Xing Y."/>
            <person name="Yang L."/>
            <person name="Yao Z."/>
            <person name="Ying F."/>
            <person name="Zhai J."/>
            <person name="Zhou L."/>
            <person name="Zuber A."/>
            <person name="Denarie J."/>
            <person name="Dixon R.A."/>
            <person name="May G.D."/>
            <person name="Schwartz D.C."/>
            <person name="Rogers J."/>
            <person name="Quetier F."/>
            <person name="Town C.D."/>
            <person name="Roe B.A."/>
        </authorList>
    </citation>
    <scope>NUCLEOTIDE SEQUENCE [LARGE SCALE GENOMIC DNA]</scope>
    <source>
        <strain evidence="2">A17</strain>
        <strain evidence="3 4">cv. Jemalong A17</strain>
    </source>
</reference>
<evidence type="ECO:0000313" key="2">
    <source>
        <dbReference type="EMBL" id="AES66528.1"/>
    </source>
</evidence>
<gene>
    <name evidence="2" type="ordered locus">MTR_2g075430</name>
</gene>
<evidence type="ECO:0000256" key="1">
    <source>
        <dbReference type="SAM" id="SignalP"/>
    </source>
</evidence>
<evidence type="ECO:0000313" key="4">
    <source>
        <dbReference type="Proteomes" id="UP000002051"/>
    </source>
</evidence>
<dbReference type="EnsemblPlants" id="AES66528">
    <property type="protein sequence ID" value="AES66528"/>
    <property type="gene ID" value="MTR_2g075430"/>
</dbReference>
<keyword evidence="2" id="KW-0812">Transmembrane</keyword>
<dbReference type="EMBL" id="CM001218">
    <property type="protein sequence ID" value="AES66528.1"/>
    <property type="molecule type" value="Genomic_DNA"/>
</dbReference>
<keyword evidence="4" id="KW-1185">Reference proteome</keyword>